<keyword evidence="8" id="KW-1185">Reference proteome</keyword>
<feature type="domain" description="Aconitase/3-isopropylmalate dehydratase large subunit alpha/beta/alpha" evidence="6">
    <location>
        <begin position="70"/>
        <end position="238"/>
    </location>
</feature>
<dbReference type="OMA" id="EGMAEVC"/>
<dbReference type="PANTHER" id="PTHR43822:SF2">
    <property type="entry name" value="HOMOACONITASE, MITOCHONDRIAL"/>
    <property type="match status" value="1"/>
</dbReference>
<evidence type="ECO:0000256" key="5">
    <source>
        <dbReference type="ARBA" id="ARBA00023239"/>
    </source>
</evidence>
<dbReference type="UniPathway" id="UPA00048">
    <property type="reaction ID" value="UER00071"/>
</dbReference>
<accession>A0A834ZDT0</accession>
<dbReference type="GO" id="GO:0051539">
    <property type="term" value="F:4 iron, 4 sulfur cluster binding"/>
    <property type="evidence" value="ECO:0007669"/>
    <property type="project" value="UniProtKB-KW"/>
</dbReference>
<evidence type="ECO:0000259" key="6">
    <source>
        <dbReference type="Pfam" id="PF00330"/>
    </source>
</evidence>
<proteinExistence type="predicted"/>
<evidence type="ECO:0000256" key="3">
    <source>
        <dbReference type="ARBA" id="ARBA00023004"/>
    </source>
</evidence>
<keyword evidence="5" id="KW-0456">Lyase</keyword>
<keyword evidence="3" id="KW-0408">Iron</keyword>
<sequence length="607" mass="66408">MASSAIASSSTAFIKKRELGLSDFHSSSFSIQKCKIRGSKKVFAVMAPPQSQRPPSTTGSVKTAMTMTEKIFARASERTQLNPGDNVWVNVDTLMTHDVCGPGTIGIFKREFGENAKVWDREKIIIIPDHYIFTSDERANRNVDILRDFCMEQNIKYFYDIKDLGNFKANPDYKGVCHVALAQEGHCRPGEVLLGTDSHTCNAGAFGQFATGIGNTDAGFVMGTGKLLLKRTNMEVNLVSYKHATVAEKNEDKYGAQDTIYVGSSLKHPFLTGQLSSLSKAYPESRSFMVDTVLIMSKTATNQFAVNSENQQVPPTLRFVMDGEMPDYLLAKDLILQIIGEISVSGATYKSMEFVGSTVESLTMEERMTLCNMVVEAGGKNGVVPADSTTYKYLEGKTSVPFEPVYSDEQARFVSEYRFDVSKLEPLVAKPHSPDNRALARECKDVKIDRVYIGSCTGGKTEDFLAAAKVFLASGKKVKVPTFLVPATQKVWMDVYGLPVPGSGGKTCSQIFEEAGCDTPTSPSCGACLGGPRDTYARMNEPQAIAEAVMRLCSILVYHDVVCVSTTNRNFPGRMGHKEGQIYLASPYTAAASALTGFVTDPREFLQ</sequence>
<dbReference type="GO" id="GO:0003861">
    <property type="term" value="F:3-isopropylmalate dehydratase activity"/>
    <property type="evidence" value="ECO:0007669"/>
    <property type="project" value="InterPro"/>
</dbReference>
<dbReference type="SUPFAM" id="SSF53732">
    <property type="entry name" value="Aconitase iron-sulfur domain"/>
    <property type="match status" value="2"/>
</dbReference>
<dbReference type="InterPro" id="IPR001030">
    <property type="entry name" value="Acoase/IPM_deHydtase_lsu_aba"/>
</dbReference>
<dbReference type="Proteomes" id="UP000655225">
    <property type="component" value="Unassembled WGS sequence"/>
</dbReference>
<dbReference type="GO" id="GO:0046872">
    <property type="term" value="F:metal ion binding"/>
    <property type="evidence" value="ECO:0007669"/>
    <property type="project" value="UniProtKB-KW"/>
</dbReference>
<dbReference type="Pfam" id="PF00330">
    <property type="entry name" value="Aconitase"/>
    <property type="match status" value="3"/>
</dbReference>
<dbReference type="PANTHER" id="PTHR43822">
    <property type="entry name" value="HOMOACONITASE, MITOCHONDRIAL-RELATED"/>
    <property type="match status" value="1"/>
</dbReference>
<dbReference type="EMBL" id="JABCRI010000008">
    <property type="protein sequence ID" value="KAF8401991.1"/>
    <property type="molecule type" value="Genomic_DNA"/>
</dbReference>
<keyword evidence="1" id="KW-0004">4Fe-4S</keyword>
<dbReference type="GO" id="GO:0009098">
    <property type="term" value="P:L-leucine biosynthetic process"/>
    <property type="evidence" value="ECO:0007669"/>
    <property type="project" value="UniProtKB-UniPathway"/>
</dbReference>
<evidence type="ECO:0000313" key="7">
    <source>
        <dbReference type="EMBL" id="KAF8401991.1"/>
    </source>
</evidence>
<organism evidence="7 8">
    <name type="scientific">Tetracentron sinense</name>
    <name type="common">Spur-leaf</name>
    <dbReference type="NCBI Taxonomy" id="13715"/>
    <lineage>
        <taxon>Eukaryota</taxon>
        <taxon>Viridiplantae</taxon>
        <taxon>Streptophyta</taxon>
        <taxon>Embryophyta</taxon>
        <taxon>Tracheophyta</taxon>
        <taxon>Spermatophyta</taxon>
        <taxon>Magnoliopsida</taxon>
        <taxon>Trochodendrales</taxon>
        <taxon>Trochodendraceae</taxon>
        <taxon>Tetracentron</taxon>
    </lineage>
</organism>
<feature type="domain" description="Aconitase/3-isopropylmalate dehydratase large subunit alpha/beta/alpha" evidence="6">
    <location>
        <begin position="442"/>
        <end position="597"/>
    </location>
</feature>
<protein>
    <recommendedName>
        <fullName evidence="6">Aconitase/3-isopropylmalate dehydratase large subunit alpha/beta/alpha domain-containing protein</fullName>
    </recommendedName>
</protein>
<dbReference type="AlphaFoldDB" id="A0A834ZDT0"/>
<reference evidence="7 8" key="1">
    <citation type="submission" date="2020-04" db="EMBL/GenBank/DDBJ databases">
        <title>Plant Genome Project.</title>
        <authorList>
            <person name="Zhang R.-G."/>
        </authorList>
    </citation>
    <scope>NUCLEOTIDE SEQUENCE [LARGE SCALE GENOMIC DNA]</scope>
    <source>
        <strain evidence="7">YNK0</strain>
        <tissue evidence="7">Leaf</tissue>
    </source>
</reference>
<name>A0A834ZDT0_TETSI</name>
<dbReference type="Gene3D" id="3.30.499.10">
    <property type="entry name" value="Aconitase, domain 3"/>
    <property type="match status" value="3"/>
</dbReference>
<dbReference type="InterPro" id="IPR033941">
    <property type="entry name" value="IPMI_cat"/>
</dbReference>
<evidence type="ECO:0000313" key="8">
    <source>
        <dbReference type="Proteomes" id="UP000655225"/>
    </source>
</evidence>
<dbReference type="InterPro" id="IPR036008">
    <property type="entry name" value="Aconitase_4Fe-4S_dom"/>
</dbReference>
<evidence type="ECO:0000256" key="1">
    <source>
        <dbReference type="ARBA" id="ARBA00022485"/>
    </source>
</evidence>
<dbReference type="PRINTS" id="PR00415">
    <property type="entry name" value="ACONITASE"/>
</dbReference>
<dbReference type="InterPro" id="IPR050067">
    <property type="entry name" value="IPM_dehydratase_rel_enz"/>
</dbReference>
<feature type="domain" description="Aconitase/3-isopropylmalate dehydratase large subunit alpha/beta/alpha" evidence="6">
    <location>
        <begin position="300"/>
        <end position="438"/>
    </location>
</feature>
<keyword evidence="4" id="KW-0411">Iron-sulfur</keyword>
<comment type="caution">
    <text evidence="7">The sequence shown here is derived from an EMBL/GenBank/DDBJ whole genome shotgun (WGS) entry which is preliminary data.</text>
</comment>
<dbReference type="OrthoDB" id="2279155at2759"/>
<gene>
    <name evidence="7" type="ORF">HHK36_012942</name>
</gene>
<dbReference type="InterPro" id="IPR015931">
    <property type="entry name" value="Acnase/IPM_dHydase_lsu_aba_1/3"/>
</dbReference>
<evidence type="ECO:0000256" key="2">
    <source>
        <dbReference type="ARBA" id="ARBA00022723"/>
    </source>
</evidence>
<evidence type="ECO:0000256" key="4">
    <source>
        <dbReference type="ARBA" id="ARBA00023014"/>
    </source>
</evidence>
<dbReference type="CDD" id="cd01583">
    <property type="entry name" value="IPMI"/>
    <property type="match status" value="1"/>
</dbReference>
<keyword evidence="2" id="KW-0479">Metal-binding</keyword>